<reference evidence="2" key="1">
    <citation type="journal article" date="2022" name="Nat. Microbiol.">
        <title>Unique mobile elements and scalable gene flow at the prokaryote-eukaryote boundary revealed by circularized Asgard archaea genomes.</title>
        <authorList>
            <person name="Wu F."/>
            <person name="Speth D.R."/>
            <person name="Philosof A."/>
            <person name="Cremiere A."/>
            <person name="Narayanan A."/>
            <person name="Barco R.A."/>
            <person name="Connon S.A."/>
            <person name="Amend J.P."/>
            <person name="Antoshechkin I.A."/>
            <person name="Orphan V.J."/>
        </authorList>
    </citation>
    <scope>NUCLEOTIDE SEQUENCE</scope>
    <source>
        <strain evidence="2">PM71</strain>
    </source>
</reference>
<dbReference type="GO" id="GO:0006313">
    <property type="term" value="P:DNA transposition"/>
    <property type="evidence" value="ECO:0007669"/>
    <property type="project" value="InterPro"/>
</dbReference>
<protein>
    <submittedName>
        <fullName evidence="2">Transposase</fullName>
    </submittedName>
</protein>
<dbReference type="AlphaFoldDB" id="A0A9Y1BMJ1"/>
<feature type="domain" description="Transposase IS4-like" evidence="1">
    <location>
        <begin position="119"/>
        <end position="273"/>
    </location>
</feature>
<dbReference type="GO" id="GO:0003677">
    <property type="term" value="F:DNA binding"/>
    <property type="evidence" value="ECO:0007669"/>
    <property type="project" value="InterPro"/>
</dbReference>
<proteinExistence type="predicted"/>
<dbReference type="GO" id="GO:0004803">
    <property type="term" value="F:transposase activity"/>
    <property type="evidence" value="ECO:0007669"/>
    <property type="project" value="InterPro"/>
</dbReference>
<dbReference type="EMBL" id="CP084166">
    <property type="protein sequence ID" value="UJG41813.1"/>
    <property type="molecule type" value="Genomic_DNA"/>
</dbReference>
<evidence type="ECO:0000313" key="2">
    <source>
        <dbReference type="EMBL" id="UJG41813.1"/>
    </source>
</evidence>
<accession>A0A9Y1BMJ1</accession>
<dbReference type="Pfam" id="PF01609">
    <property type="entry name" value="DDE_Tnp_1"/>
    <property type="match status" value="1"/>
</dbReference>
<name>A0A9Y1BMJ1_9ARCH</name>
<dbReference type="Proteomes" id="UP001201020">
    <property type="component" value="Chromosome"/>
</dbReference>
<gene>
    <name evidence="2" type="ORF">K9W45_04960</name>
</gene>
<sequence>MTYFQIIDPHKVREFIIINEPFLKKLVKEEPRESKRGRKRIAERWVILALAIIVRIEGIAWRKLEEKLSLCAFLIEEGWMKKIPSKSTFHAVWRATESKLLERWIIDLGREIVRKKGLKAMAVDSSGFKIRQASVWRFLKWSRGTLKKTSKLFWKIHLIVGLPSRAIVSLAHSASNTHDSKVFGLLWQKLPSALLRPFLRFYGDCAYWTENIVGLLSQHSFFPVIPPKSNARYPSPPPLGPIVQAHRLYPGLYRHNHHPEYRSSIEHVFGLLKLSLPPILDRLPSTILSTLYSSLLCYNYLLLLRTV</sequence>
<evidence type="ECO:0000259" key="1">
    <source>
        <dbReference type="Pfam" id="PF01609"/>
    </source>
</evidence>
<dbReference type="InterPro" id="IPR002559">
    <property type="entry name" value="Transposase_11"/>
</dbReference>
<organism evidence="2">
    <name type="scientific">Candidatus Heimdallarchaeum aukensis</name>
    <dbReference type="NCBI Taxonomy" id="2876573"/>
    <lineage>
        <taxon>Archaea</taxon>
        <taxon>Promethearchaeati</taxon>
        <taxon>Candidatus Heimdallarchaeota</taxon>
        <taxon>Candidatus Heimdallarchaeia (ex Rinke et al. 2021) (nom. nud.)</taxon>
        <taxon>Candidatus Heimdallarchaeales</taxon>
        <taxon>Candidatus Heimdallarchaeaceae</taxon>
        <taxon>Candidatus Heimdallarchaeum</taxon>
    </lineage>
</organism>